<dbReference type="InterPro" id="IPR018247">
    <property type="entry name" value="EF_Hand_1_Ca_BS"/>
</dbReference>
<feature type="region of interest" description="Disordered" evidence="1">
    <location>
        <begin position="116"/>
        <end position="164"/>
    </location>
</feature>
<gene>
    <name evidence="3" type="ORF">KBTEX_04133</name>
</gene>
<evidence type="ECO:0000313" key="3">
    <source>
        <dbReference type="EMBL" id="QEA07770.1"/>
    </source>
</evidence>
<feature type="domain" description="EF-hand" evidence="2">
    <location>
        <begin position="50"/>
        <end position="85"/>
    </location>
</feature>
<dbReference type="EMBL" id="MN079360">
    <property type="protein sequence ID" value="QEA07770.1"/>
    <property type="molecule type" value="Genomic_DNA"/>
</dbReference>
<feature type="compositionally biased region" description="Basic and acidic residues" evidence="1">
    <location>
        <begin position="135"/>
        <end position="164"/>
    </location>
</feature>
<name>A0A5B8RFX4_9ZZZZ</name>
<evidence type="ECO:0000256" key="1">
    <source>
        <dbReference type="SAM" id="MobiDB-lite"/>
    </source>
</evidence>
<dbReference type="PROSITE" id="PS50222">
    <property type="entry name" value="EF_HAND_2"/>
    <property type="match status" value="1"/>
</dbReference>
<dbReference type="Pfam" id="PF13202">
    <property type="entry name" value="EF-hand_5"/>
    <property type="match status" value="1"/>
</dbReference>
<dbReference type="AlphaFoldDB" id="A0A5B8RFX4"/>
<dbReference type="InterPro" id="IPR002048">
    <property type="entry name" value="EF_hand_dom"/>
</dbReference>
<organism evidence="3">
    <name type="scientific">uncultured organism</name>
    <dbReference type="NCBI Taxonomy" id="155900"/>
    <lineage>
        <taxon>unclassified sequences</taxon>
        <taxon>environmental samples</taxon>
    </lineage>
</organism>
<evidence type="ECO:0000259" key="2">
    <source>
        <dbReference type="PROSITE" id="PS50222"/>
    </source>
</evidence>
<feature type="compositionally biased region" description="Basic and acidic residues" evidence="1">
    <location>
        <begin position="116"/>
        <end position="125"/>
    </location>
</feature>
<accession>A0A5B8RFX4</accession>
<dbReference type="SMART" id="SM00054">
    <property type="entry name" value="EFh"/>
    <property type="match status" value="2"/>
</dbReference>
<dbReference type="Pfam" id="PF13499">
    <property type="entry name" value="EF-hand_7"/>
    <property type="match status" value="1"/>
</dbReference>
<sequence length="164" mass="18387">MHKGKFLIGAAVLTVAVAGLANAGPDRRGHFGAPGMMGMGPDDLPMSVQALKERQAGRFSEADVNGDGRLDADEMQALMMRMRAERRIQRLDSDGDGAVSQEEFAYPMERRLMRMDRNGDGRIDETEAASGRRGWHGDHDRRGDCRDDDRRPRRGDSRWDDDRD</sequence>
<proteinExistence type="predicted"/>
<dbReference type="Gene3D" id="1.10.238.10">
    <property type="entry name" value="EF-hand"/>
    <property type="match status" value="2"/>
</dbReference>
<dbReference type="GO" id="GO:0005509">
    <property type="term" value="F:calcium ion binding"/>
    <property type="evidence" value="ECO:0007669"/>
    <property type="project" value="InterPro"/>
</dbReference>
<dbReference type="InterPro" id="IPR011992">
    <property type="entry name" value="EF-hand-dom_pair"/>
</dbReference>
<dbReference type="SUPFAM" id="SSF47473">
    <property type="entry name" value="EF-hand"/>
    <property type="match status" value="1"/>
</dbReference>
<reference evidence="3" key="1">
    <citation type="submission" date="2019-06" db="EMBL/GenBank/DDBJ databases">
        <authorList>
            <person name="Murdoch R.W."/>
            <person name="Fathepure B."/>
        </authorList>
    </citation>
    <scope>NUCLEOTIDE SEQUENCE</scope>
</reference>
<dbReference type="PROSITE" id="PS00018">
    <property type="entry name" value="EF_HAND_1"/>
    <property type="match status" value="2"/>
</dbReference>
<protein>
    <recommendedName>
        <fullName evidence="2">EF-hand domain-containing protein</fullName>
    </recommendedName>
</protein>